<proteinExistence type="predicted"/>
<reference evidence="2 3" key="1">
    <citation type="journal article" date="2018" name="Science">
        <title>The opium poppy genome and morphinan production.</title>
        <authorList>
            <person name="Guo L."/>
            <person name="Winzer T."/>
            <person name="Yang X."/>
            <person name="Li Y."/>
            <person name="Ning Z."/>
            <person name="He Z."/>
            <person name="Teodor R."/>
            <person name="Lu Y."/>
            <person name="Bowser T.A."/>
            <person name="Graham I.A."/>
            <person name="Ye K."/>
        </authorList>
    </citation>
    <scope>NUCLEOTIDE SEQUENCE [LARGE SCALE GENOMIC DNA]</scope>
    <source>
        <strain evidence="3">cv. HN1</strain>
        <tissue evidence="2">Leaves</tissue>
    </source>
</reference>
<dbReference type="Gene3D" id="3.10.20.90">
    <property type="entry name" value="Phosphatidylinositol 3-kinase Catalytic Subunit, Chain A, domain 1"/>
    <property type="match status" value="1"/>
</dbReference>
<dbReference type="InterPro" id="IPR029071">
    <property type="entry name" value="Ubiquitin-like_domsf"/>
</dbReference>
<dbReference type="OMA" id="KWEENAK"/>
<protein>
    <recommendedName>
        <fullName evidence="1">Ubiquitin-like domain-containing protein</fullName>
    </recommendedName>
</protein>
<dbReference type="Gramene" id="RZC57925">
    <property type="protein sequence ID" value="RZC57925"/>
    <property type="gene ID" value="C5167_005238"/>
</dbReference>
<dbReference type="PROSITE" id="PS50053">
    <property type="entry name" value="UBIQUITIN_2"/>
    <property type="match status" value="1"/>
</dbReference>
<organism evidence="2 3">
    <name type="scientific">Papaver somniferum</name>
    <name type="common">Opium poppy</name>
    <dbReference type="NCBI Taxonomy" id="3469"/>
    <lineage>
        <taxon>Eukaryota</taxon>
        <taxon>Viridiplantae</taxon>
        <taxon>Streptophyta</taxon>
        <taxon>Embryophyta</taxon>
        <taxon>Tracheophyta</taxon>
        <taxon>Spermatophyta</taxon>
        <taxon>Magnoliopsida</taxon>
        <taxon>Ranunculales</taxon>
        <taxon>Papaveraceae</taxon>
        <taxon>Papaveroideae</taxon>
        <taxon>Papaver</taxon>
    </lineage>
</organism>
<dbReference type="STRING" id="3469.A0A4Y7JE55"/>
<dbReference type="AlphaFoldDB" id="A0A4Y7JE55"/>
<dbReference type="EMBL" id="CM010718">
    <property type="protein sequence ID" value="RZC57925.1"/>
    <property type="molecule type" value="Genomic_DNA"/>
</dbReference>
<evidence type="ECO:0000313" key="2">
    <source>
        <dbReference type="EMBL" id="RZC57925.1"/>
    </source>
</evidence>
<dbReference type="Pfam" id="PF11976">
    <property type="entry name" value="Rad60-SLD"/>
    <property type="match status" value="1"/>
</dbReference>
<dbReference type="InterPro" id="IPR022617">
    <property type="entry name" value="Rad60/SUMO-like_dom"/>
</dbReference>
<dbReference type="SUPFAM" id="SSF54236">
    <property type="entry name" value="Ubiquitin-like"/>
    <property type="match status" value="1"/>
</dbReference>
<feature type="domain" description="Ubiquitin-like" evidence="1">
    <location>
        <begin position="23"/>
        <end position="99"/>
    </location>
</feature>
<keyword evidence="3" id="KW-1185">Reference proteome</keyword>
<name>A0A4Y7JE55_PAPSO</name>
<evidence type="ECO:0000313" key="3">
    <source>
        <dbReference type="Proteomes" id="UP000316621"/>
    </source>
</evidence>
<dbReference type="PANTHER" id="PTHR10562">
    <property type="entry name" value="SMALL UBIQUITIN-RELATED MODIFIER"/>
    <property type="match status" value="1"/>
</dbReference>
<evidence type="ECO:0000259" key="1">
    <source>
        <dbReference type="PROSITE" id="PS50053"/>
    </source>
</evidence>
<gene>
    <name evidence="2" type="ORF">C5167_005238</name>
</gene>
<dbReference type="InterPro" id="IPR000626">
    <property type="entry name" value="Ubiquitin-like_dom"/>
</dbReference>
<accession>A0A4Y7JE55</accession>
<dbReference type="Proteomes" id="UP000316621">
    <property type="component" value="Chromosome 4"/>
</dbReference>
<dbReference type="OrthoDB" id="442921at2759"/>
<sequence length="124" mass="14266">MSDTNDGHEDQYGYPVAAQAGYVNVKLKYMLDGSELYFKIKRDVKLSRVMAAYCKRKDLDFRYIKFLFDEKQINLNQTPDKLKMEEGDIIDVVQNQNGGGGYEITAKWEENAKKNNIKNGGEEI</sequence>